<sequence length="215" mass="22488">MLVVNLAGLALLAIFGQTTLAAPAVNVAAARDPSQDFMAGVDTSTWVSVQFHGKTITYNPDALVVNATVASTSETSAKRSVLHKRGPCIGGSNEDCCGGSSFSGTPAPWAWTSDCAAIRDWAYNQHTTFNVHGITGDYYGIVFAGSCAFGAGTWNWYTTYMGSTDIGDLTRDGINMFAGSNGQVGAQGSMKCSNSAFSDPSSGSDVFWKLQCNGC</sequence>
<dbReference type="OMA" id="VITNDCC"/>
<dbReference type="AlphaFoldDB" id="Q2GMS1"/>
<feature type="chain" id="PRO_5004207951" description="Ecp2 effector protein-like domain-containing protein" evidence="1">
    <location>
        <begin position="22"/>
        <end position="215"/>
    </location>
</feature>
<feature type="domain" description="Ecp2 effector protein-like" evidence="2">
    <location>
        <begin position="96"/>
        <end position="192"/>
    </location>
</feature>
<dbReference type="Pfam" id="PF14856">
    <property type="entry name" value="Hce2"/>
    <property type="match status" value="1"/>
</dbReference>
<proteinExistence type="predicted"/>
<dbReference type="EMBL" id="CH408036">
    <property type="protein sequence ID" value="EAQ82915.1"/>
    <property type="molecule type" value="Genomic_DNA"/>
</dbReference>
<evidence type="ECO:0000259" key="2">
    <source>
        <dbReference type="Pfam" id="PF14856"/>
    </source>
</evidence>
<dbReference type="GeneID" id="4397126"/>
<dbReference type="InterPro" id="IPR029226">
    <property type="entry name" value="Ecp2-like"/>
</dbReference>
<dbReference type="OrthoDB" id="73875at2759"/>
<dbReference type="Proteomes" id="UP000001056">
    <property type="component" value="Unassembled WGS sequence"/>
</dbReference>
<protein>
    <recommendedName>
        <fullName evidence="2">Ecp2 effector protein-like domain-containing protein</fullName>
    </recommendedName>
</protein>
<keyword evidence="1" id="KW-0732">Signal</keyword>
<reference evidence="4" key="1">
    <citation type="journal article" date="2015" name="Genome Announc.">
        <title>Draft genome sequence of the cellulolytic fungus Chaetomium globosum.</title>
        <authorList>
            <person name="Cuomo C.A."/>
            <person name="Untereiner W.A."/>
            <person name="Ma L.-J."/>
            <person name="Grabherr M."/>
            <person name="Birren B.W."/>
        </authorList>
    </citation>
    <scope>NUCLEOTIDE SEQUENCE [LARGE SCALE GENOMIC DNA]</scope>
    <source>
        <strain evidence="4">ATCC 6205 / CBS 148.51 / DSM 1962 / NBRC 6347 / NRRL 1970</strain>
    </source>
</reference>
<evidence type="ECO:0000256" key="1">
    <source>
        <dbReference type="SAM" id="SignalP"/>
    </source>
</evidence>
<name>Q2GMS1_CHAGB</name>
<accession>Q2GMS1</accession>
<dbReference type="InParanoid" id="Q2GMS1"/>
<dbReference type="HOGENOM" id="CLU_1415762_0_0_1"/>
<evidence type="ECO:0000313" key="4">
    <source>
        <dbReference type="Proteomes" id="UP000001056"/>
    </source>
</evidence>
<evidence type="ECO:0000313" key="3">
    <source>
        <dbReference type="EMBL" id="EAQ82915.1"/>
    </source>
</evidence>
<dbReference type="VEuPathDB" id="FungiDB:CHGG_10733"/>
<gene>
    <name evidence="3" type="ORF">CHGG_10733</name>
</gene>
<feature type="signal peptide" evidence="1">
    <location>
        <begin position="1"/>
        <end position="21"/>
    </location>
</feature>
<organism evidence="3 4">
    <name type="scientific">Chaetomium globosum (strain ATCC 6205 / CBS 148.51 / DSM 1962 / NBRC 6347 / NRRL 1970)</name>
    <name type="common">Soil fungus</name>
    <dbReference type="NCBI Taxonomy" id="306901"/>
    <lineage>
        <taxon>Eukaryota</taxon>
        <taxon>Fungi</taxon>
        <taxon>Dikarya</taxon>
        <taxon>Ascomycota</taxon>
        <taxon>Pezizomycotina</taxon>
        <taxon>Sordariomycetes</taxon>
        <taxon>Sordariomycetidae</taxon>
        <taxon>Sordariales</taxon>
        <taxon>Chaetomiaceae</taxon>
        <taxon>Chaetomium</taxon>
    </lineage>
</organism>
<dbReference type="eggNOG" id="ENOG502T123">
    <property type="taxonomic scope" value="Eukaryota"/>
</dbReference>
<keyword evidence="4" id="KW-1185">Reference proteome</keyword>
<dbReference type="RefSeq" id="XP_001226000.1">
    <property type="nucleotide sequence ID" value="XM_001225999.1"/>
</dbReference>